<sequence length="379" mass="41248">MKAAIAVLLALCAAATTGLVPIKRQGETEAPKVILDNDWGPTDFILVLMALASPYQILGLTSNTANSWALQCSLHALRSLQLGGLENCIPVHKGTDYPLLNTADLQQSWEYIHGALPWSGAFAPMNMTAEAAGSDPTDGNPNRIVPSSFVDGKAPDLNQLNGTMAAAFMVDMVREYPGEVSIYAAGSFTNIALAIRLDPTFAQNAKELVFMGGYIDTNLLMVTGSANEADINSDINIKIDPEAAKIVLTADWQNITLVGNAANSVFLNQTDLEEIYNVNNSFSQAMMQYFQAYFPLWDATALAVMLEPETVVTNSTDFFVDVDVAWYSPYYGNVRASQQMYAPKGQTLRSVRYPFAVDVERVKELVRDAVMQPGSCEDN</sequence>
<evidence type="ECO:0000259" key="5">
    <source>
        <dbReference type="Pfam" id="PF01156"/>
    </source>
</evidence>
<feature type="domain" description="Inosine/uridine-preferring nucleoside hydrolase" evidence="5">
    <location>
        <begin position="33"/>
        <end position="363"/>
    </location>
</feature>
<dbReference type="RefSeq" id="XP_064724976.1">
    <property type="nucleotide sequence ID" value="XM_064879212.1"/>
</dbReference>
<evidence type="ECO:0000256" key="1">
    <source>
        <dbReference type="ARBA" id="ARBA00009176"/>
    </source>
</evidence>
<protein>
    <recommendedName>
        <fullName evidence="5">Inosine/uridine-preferring nucleoside hydrolase domain-containing protein</fullName>
    </recommendedName>
</protein>
<feature type="chain" id="PRO_5045640077" description="Inosine/uridine-preferring nucleoside hydrolase domain-containing protein" evidence="4">
    <location>
        <begin position="19"/>
        <end position="379"/>
    </location>
</feature>
<comment type="caution">
    <text evidence="6">The sequence shown here is derived from an EMBL/GenBank/DDBJ whole genome shotgun (WGS) entry which is preliminary data.</text>
</comment>
<name>A0ABR0R8C9_9EURO</name>
<dbReference type="Proteomes" id="UP001334248">
    <property type="component" value="Unassembled WGS sequence"/>
</dbReference>
<accession>A0ABR0R8C9</accession>
<dbReference type="InterPro" id="IPR023186">
    <property type="entry name" value="IUNH"/>
</dbReference>
<keyword evidence="3" id="KW-0326">Glycosidase</keyword>
<dbReference type="InterPro" id="IPR001910">
    <property type="entry name" value="Inosine/uridine_hydrolase_dom"/>
</dbReference>
<evidence type="ECO:0000313" key="7">
    <source>
        <dbReference type="Proteomes" id="UP001334248"/>
    </source>
</evidence>
<dbReference type="PANTHER" id="PTHR12304:SF25">
    <property type="entry name" value="INOSINE_URIDINE-PREFERRING NUCLEOSIDE HYDROLASE DOMAIN-CONTAINING PROTEIN"/>
    <property type="match status" value="1"/>
</dbReference>
<keyword evidence="2" id="KW-0378">Hydrolase</keyword>
<evidence type="ECO:0000256" key="4">
    <source>
        <dbReference type="SAM" id="SignalP"/>
    </source>
</evidence>
<comment type="similarity">
    <text evidence="1">Belongs to the IUNH family.</text>
</comment>
<dbReference type="InterPro" id="IPR036452">
    <property type="entry name" value="Ribo_hydro-like"/>
</dbReference>
<feature type="signal peptide" evidence="4">
    <location>
        <begin position="1"/>
        <end position="18"/>
    </location>
</feature>
<gene>
    <name evidence="6" type="ORF">PMZ80_010824</name>
</gene>
<proteinExistence type="inferred from homology"/>
<dbReference type="PANTHER" id="PTHR12304">
    <property type="entry name" value="INOSINE-URIDINE PREFERRING NUCLEOSIDE HYDROLASE"/>
    <property type="match status" value="1"/>
</dbReference>
<keyword evidence="7" id="KW-1185">Reference proteome</keyword>
<dbReference type="SUPFAM" id="SSF53590">
    <property type="entry name" value="Nucleoside hydrolase"/>
    <property type="match status" value="1"/>
</dbReference>
<evidence type="ECO:0000256" key="2">
    <source>
        <dbReference type="ARBA" id="ARBA00022801"/>
    </source>
</evidence>
<dbReference type="Pfam" id="PF01156">
    <property type="entry name" value="IU_nuc_hydro"/>
    <property type="match status" value="1"/>
</dbReference>
<dbReference type="EMBL" id="JAVHJV010000021">
    <property type="protein sequence ID" value="KAK5936886.1"/>
    <property type="molecule type" value="Genomic_DNA"/>
</dbReference>
<reference evidence="6 7" key="1">
    <citation type="journal article" date="2023" name="Res Sq">
        <title>Genomic and morphological characterization of Knufia obscura isolated from the Mars 2020 spacecraft assembly facility.</title>
        <authorList>
            <person name="Chander A.M."/>
            <person name="Teixeira M.M."/>
            <person name="Singh N.K."/>
            <person name="Williams M.P."/>
            <person name="Parker C.W."/>
            <person name="Leo P."/>
            <person name="Stajich J.E."/>
            <person name="Torok T."/>
            <person name="Tighe S."/>
            <person name="Mason C.E."/>
            <person name="Venkateswaran K."/>
        </authorList>
    </citation>
    <scope>NUCLEOTIDE SEQUENCE [LARGE SCALE GENOMIC DNA]</scope>
    <source>
        <strain evidence="6 7">CCFEE 5817</strain>
    </source>
</reference>
<dbReference type="Gene3D" id="3.90.245.10">
    <property type="entry name" value="Ribonucleoside hydrolase-like"/>
    <property type="match status" value="1"/>
</dbReference>
<evidence type="ECO:0000313" key="6">
    <source>
        <dbReference type="EMBL" id="KAK5936886.1"/>
    </source>
</evidence>
<keyword evidence="4" id="KW-0732">Signal</keyword>
<organism evidence="6 7">
    <name type="scientific">Knufia obscura</name>
    <dbReference type="NCBI Taxonomy" id="1635080"/>
    <lineage>
        <taxon>Eukaryota</taxon>
        <taxon>Fungi</taxon>
        <taxon>Dikarya</taxon>
        <taxon>Ascomycota</taxon>
        <taxon>Pezizomycotina</taxon>
        <taxon>Eurotiomycetes</taxon>
        <taxon>Chaetothyriomycetidae</taxon>
        <taxon>Chaetothyriales</taxon>
        <taxon>Trichomeriaceae</taxon>
        <taxon>Knufia</taxon>
    </lineage>
</organism>
<evidence type="ECO:0000256" key="3">
    <source>
        <dbReference type="ARBA" id="ARBA00023295"/>
    </source>
</evidence>
<dbReference type="GeneID" id="90004273"/>